<name>A0A6L9MVS7_9ALTE</name>
<dbReference type="InterPro" id="IPR005123">
    <property type="entry name" value="Oxoglu/Fe-dep_dioxygenase_dom"/>
</dbReference>
<keyword evidence="3" id="KW-0847">Vitamin C</keyword>
<dbReference type="InterPro" id="IPR044862">
    <property type="entry name" value="Pro_4_hyd_alph_FE2OG_OXY"/>
</dbReference>
<evidence type="ECO:0000313" key="8">
    <source>
        <dbReference type="EMBL" id="NDW22312.1"/>
    </source>
</evidence>
<dbReference type="GO" id="GO:0031543">
    <property type="term" value="F:peptidyl-proline dioxygenase activity"/>
    <property type="evidence" value="ECO:0007669"/>
    <property type="project" value="TreeGrafter"/>
</dbReference>
<dbReference type="PANTHER" id="PTHR12907">
    <property type="entry name" value="EGL NINE HOMOLOG-RELATED"/>
    <property type="match status" value="1"/>
</dbReference>
<keyword evidence="2" id="KW-0479">Metal-binding</keyword>
<dbReference type="AlphaFoldDB" id="A0A6L9MVS7"/>
<dbReference type="InterPro" id="IPR051559">
    <property type="entry name" value="HIF_prolyl_hydroxylases"/>
</dbReference>
<evidence type="ECO:0000256" key="6">
    <source>
        <dbReference type="ARBA" id="ARBA00023004"/>
    </source>
</evidence>
<dbReference type="SMART" id="SM00702">
    <property type="entry name" value="P4Hc"/>
    <property type="match status" value="1"/>
</dbReference>
<dbReference type="Proteomes" id="UP000478837">
    <property type="component" value="Unassembled WGS sequence"/>
</dbReference>
<gene>
    <name evidence="8" type="ORF">GTW09_12325</name>
</gene>
<comment type="caution">
    <text evidence="8">The sequence shown here is derived from an EMBL/GenBank/DDBJ whole genome shotgun (WGS) entry which is preliminary data.</text>
</comment>
<keyword evidence="9" id="KW-1185">Reference proteome</keyword>
<protein>
    <submittedName>
        <fullName evidence="8">2OG-Fe(II) oxygenase</fullName>
    </submittedName>
</protein>
<evidence type="ECO:0000256" key="5">
    <source>
        <dbReference type="ARBA" id="ARBA00023002"/>
    </source>
</evidence>
<keyword evidence="4" id="KW-0223">Dioxygenase</keyword>
<sequence length="229" mass="26057">MNITPVNEASPLITLDDAIFESVVNDLVKQGFSIQPNRLPVAVVDALLTCQRSMKDSEYQKAGIGRATQFQQKDDIRSDEISWITGSTVEGQIWLSWCDALKTYINRSLFMGLFSFESHFACYDVGAFYKRHLDAFKEQRVLKNQTNRVLSLVAYLNEDWKEGDGGELVLYQNNEDIKGLKIEPTRGTFVVFLSEEFPHEVLMSNRERHSVAGWFRVNGSINAQIDPPI</sequence>
<keyword evidence="5" id="KW-0560">Oxidoreductase</keyword>
<organism evidence="8 9">
    <name type="scientific">Alteromonas hispanica</name>
    <dbReference type="NCBI Taxonomy" id="315421"/>
    <lineage>
        <taxon>Bacteria</taxon>
        <taxon>Pseudomonadati</taxon>
        <taxon>Pseudomonadota</taxon>
        <taxon>Gammaproteobacteria</taxon>
        <taxon>Alteromonadales</taxon>
        <taxon>Alteromonadaceae</taxon>
        <taxon>Alteromonas/Salinimonas group</taxon>
        <taxon>Alteromonas</taxon>
    </lineage>
</organism>
<keyword evidence="6" id="KW-0408">Iron</keyword>
<dbReference type="Pfam" id="PF13640">
    <property type="entry name" value="2OG-FeII_Oxy_3"/>
    <property type="match status" value="1"/>
</dbReference>
<comment type="cofactor">
    <cofactor evidence="1">
        <name>L-ascorbate</name>
        <dbReference type="ChEBI" id="CHEBI:38290"/>
    </cofactor>
</comment>
<accession>A0A6L9MVS7</accession>
<evidence type="ECO:0000256" key="2">
    <source>
        <dbReference type="ARBA" id="ARBA00022723"/>
    </source>
</evidence>
<dbReference type="InterPro" id="IPR006620">
    <property type="entry name" value="Pro_4_hyd_alph"/>
</dbReference>
<reference evidence="8 9" key="1">
    <citation type="submission" date="2020-01" db="EMBL/GenBank/DDBJ databases">
        <title>Genomes of bacteria type strains.</title>
        <authorList>
            <person name="Chen J."/>
            <person name="Zhu S."/>
            <person name="Yang J."/>
        </authorList>
    </citation>
    <scope>NUCLEOTIDE SEQUENCE [LARGE SCALE GENOMIC DNA]</scope>
    <source>
        <strain evidence="8 9">LMG 22958</strain>
    </source>
</reference>
<dbReference type="PANTHER" id="PTHR12907:SF26">
    <property type="entry name" value="HIF PROLYL HYDROXYLASE, ISOFORM C"/>
    <property type="match status" value="1"/>
</dbReference>
<dbReference type="GO" id="GO:0071456">
    <property type="term" value="P:cellular response to hypoxia"/>
    <property type="evidence" value="ECO:0007669"/>
    <property type="project" value="TreeGrafter"/>
</dbReference>
<dbReference type="RefSeq" id="WP_163112194.1">
    <property type="nucleotide sequence ID" value="NZ_JAAAWP010000007.1"/>
</dbReference>
<dbReference type="GO" id="GO:0008198">
    <property type="term" value="F:ferrous iron binding"/>
    <property type="evidence" value="ECO:0007669"/>
    <property type="project" value="TreeGrafter"/>
</dbReference>
<evidence type="ECO:0000256" key="1">
    <source>
        <dbReference type="ARBA" id="ARBA00001961"/>
    </source>
</evidence>
<feature type="domain" description="Fe2OG dioxygenase" evidence="7">
    <location>
        <begin position="109"/>
        <end position="217"/>
    </location>
</feature>
<evidence type="ECO:0000313" key="9">
    <source>
        <dbReference type="Proteomes" id="UP000478837"/>
    </source>
</evidence>
<dbReference type="EMBL" id="JAAAWP010000007">
    <property type="protein sequence ID" value="NDW22312.1"/>
    <property type="molecule type" value="Genomic_DNA"/>
</dbReference>
<dbReference type="Gene3D" id="2.60.120.620">
    <property type="entry name" value="q2cbj1_9rhob like domain"/>
    <property type="match status" value="1"/>
</dbReference>
<dbReference type="GO" id="GO:0031418">
    <property type="term" value="F:L-ascorbic acid binding"/>
    <property type="evidence" value="ECO:0007669"/>
    <property type="project" value="UniProtKB-KW"/>
</dbReference>
<evidence type="ECO:0000259" key="7">
    <source>
        <dbReference type="PROSITE" id="PS51471"/>
    </source>
</evidence>
<evidence type="ECO:0000256" key="4">
    <source>
        <dbReference type="ARBA" id="ARBA00022964"/>
    </source>
</evidence>
<evidence type="ECO:0000256" key="3">
    <source>
        <dbReference type="ARBA" id="ARBA00022896"/>
    </source>
</evidence>
<proteinExistence type="predicted"/>
<dbReference type="PROSITE" id="PS51471">
    <property type="entry name" value="FE2OG_OXY"/>
    <property type="match status" value="1"/>
</dbReference>